<dbReference type="Gene3D" id="3.30.420.140">
    <property type="entry name" value="YqgF/RNase H-like domain"/>
    <property type="match status" value="1"/>
</dbReference>
<dbReference type="EMBL" id="JAUESC010000003">
    <property type="protein sequence ID" value="KAK0599351.1"/>
    <property type="molecule type" value="Genomic_DNA"/>
</dbReference>
<protein>
    <recommendedName>
        <fullName evidence="3">YqgF/RNase H-like domain-containing protein</fullName>
    </recommendedName>
</protein>
<evidence type="ECO:0000313" key="2">
    <source>
        <dbReference type="Proteomes" id="UP001168877"/>
    </source>
</evidence>
<name>A0AA39W280_ACESA</name>
<evidence type="ECO:0008006" key="3">
    <source>
        <dbReference type="Google" id="ProtNLM"/>
    </source>
</evidence>
<reference evidence="1" key="2">
    <citation type="submission" date="2023-06" db="EMBL/GenBank/DDBJ databases">
        <authorList>
            <person name="Swenson N.G."/>
            <person name="Wegrzyn J.L."/>
            <person name="Mcevoy S.L."/>
        </authorList>
    </citation>
    <scope>NUCLEOTIDE SEQUENCE</scope>
    <source>
        <strain evidence="1">NS2018</strain>
        <tissue evidence="1">Leaf</tissue>
    </source>
</reference>
<evidence type="ECO:0000313" key="1">
    <source>
        <dbReference type="EMBL" id="KAK0599351.1"/>
    </source>
</evidence>
<organism evidence="1 2">
    <name type="scientific">Acer saccharum</name>
    <name type="common">Sugar maple</name>
    <dbReference type="NCBI Taxonomy" id="4024"/>
    <lineage>
        <taxon>Eukaryota</taxon>
        <taxon>Viridiplantae</taxon>
        <taxon>Streptophyta</taxon>
        <taxon>Embryophyta</taxon>
        <taxon>Tracheophyta</taxon>
        <taxon>Spermatophyta</taxon>
        <taxon>Magnoliopsida</taxon>
        <taxon>eudicotyledons</taxon>
        <taxon>Gunneridae</taxon>
        <taxon>Pentapetalae</taxon>
        <taxon>rosids</taxon>
        <taxon>malvids</taxon>
        <taxon>Sapindales</taxon>
        <taxon>Sapindaceae</taxon>
        <taxon>Hippocastanoideae</taxon>
        <taxon>Acereae</taxon>
        <taxon>Acer</taxon>
    </lineage>
</organism>
<sequence>MVWEQWKKLKALESDDEEEEKGEEKGDEATTKLDREIVGSQAGGNLVDNYFEFSFVVITLACESEVIECLLKHVLVAKNIPLAIPKKRPLDLYGDIRLLGLDQGPTETGVALYDFKDDCASHLKVLRLKELTDTSIEGIGRIIDNLVEYHEVDAVVMGVPLPLAHQTTRNPCPDPNVSPARLASLVASMVPDPYFGLSASELASKAYSGVRRVYDFVNGLGRVQSNVLFTFHNEARTTEKANAEFLAKMNDLALVALTEKRYDLKELLKKFVLPVYHRHIEAAFGGYGSFEPEERWYNPAIWRSWANMEAAKIIVEDYRAKMEREAIQEYGNWSQHFCVNGHCYCFDEA</sequence>
<dbReference type="Proteomes" id="UP001168877">
    <property type="component" value="Unassembled WGS sequence"/>
</dbReference>
<proteinExistence type="predicted"/>
<dbReference type="GO" id="GO:0006139">
    <property type="term" value="P:nucleobase-containing compound metabolic process"/>
    <property type="evidence" value="ECO:0007669"/>
    <property type="project" value="InterPro"/>
</dbReference>
<dbReference type="SUPFAM" id="SSF53098">
    <property type="entry name" value="Ribonuclease H-like"/>
    <property type="match status" value="1"/>
</dbReference>
<gene>
    <name evidence="1" type="ORF">LWI29_004506</name>
</gene>
<dbReference type="InterPro" id="IPR037027">
    <property type="entry name" value="YqgF/RNaseH-like_dom_sf"/>
</dbReference>
<reference evidence="1" key="1">
    <citation type="journal article" date="2022" name="Plant J.">
        <title>Strategies of tolerance reflected in two North American maple genomes.</title>
        <authorList>
            <person name="McEvoy S.L."/>
            <person name="Sezen U.U."/>
            <person name="Trouern-Trend A."/>
            <person name="McMahon S.M."/>
            <person name="Schaberg P.G."/>
            <person name="Yang J."/>
            <person name="Wegrzyn J.L."/>
            <person name="Swenson N.G."/>
        </authorList>
    </citation>
    <scope>NUCLEOTIDE SEQUENCE</scope>
    <source>
        <strain evidence="1">NS2018</strain>
    </source>
</reference>
<comment type="caution">
    <text evidence="1">The sequence shown here is derived from an EMBL/GenBank/DDBJ whole genome shotgun (WGS) entry which is preliminary data.</text>
</comment>
<accession>A0AA39W280</accession>
<dbReference type="InterPro" id="IPR012337">
    <property type="entry name" value="RNaseH-like_sf"/>
</dbReference>
<dbReference type="AlphaFoldDB" id="A0AA39W280"/>
<keyword evidence="2" id="KW-1185">Reference proteome</keyword>